<dbReference type="InterPro" id="IPR007197">
    <property type="entry name" value="rSAM"/>
</dbReference>
<dbReference type="KEGG" id="ggr:HKW67_02895"/>
<dbReference type="SFLD" id="SFLDG01067">
    <property type="entry name" value="SPASM/twitch_domain_containing"/>
    <property type="match status" value="1"/>
</dbReference>
<dbReference type="Pfam" id="PF04055">
    <property type="entry name" value="Radical_SAM"/>
    <property type="match status" value="1"/>
</dbReference>
<evidence type="ECO:0000313" key="8">
    <source>
        <dbReference type="Proteomes" id="UP000500938"/>
    </source>
</evidence>
<evidence type="ECO:0000256" key="2">
    <source>
        <dbReference type="ARBA" id="ARBA00022691"/>
    </source>
</evidence>
<dbReference type="GO" id="GO:0003824">
    <property type="term" value="F:catalytic activity"/>
    <property type="evidence" value="ECO:0007669"/>
    <property type="project" value="InterPro"/>
</dbReference>
<accession>A0A6M4IKZ1</accession>
<dbReference type="RefSeq" id="WP_171223965.1">
    <property type="nucleotide sequence ID" value="NZ_CP053085.1"/>
</dbReference>
<keyword evidence="4" id="KW-0408">Iron</keyword>
<dbReference type="PANTHER" id="PTHR11228:SF7">
    <property type="entry name" value="PQQA PEPTIDE CYCLASE"/>
    <property type="match status" value="1"/>
</dbReference>
<dbReference type="InterPro" id="IPR023885">
    <property type="entry name" value="4Fe4S-binding_SPASM_dom"/>
</dbReference>
<dbReference type="AlphaFoldDB" id="A0A6M4IKZ1"/>
<dbReference type="PROSITE" id="PS51918">
    <property type="entry name" value="RADICAL_SAM"/>
    <property type="match status" value="1"/>
</dbReference>
<name>A0A6M4IKZ1_9BACT</name>
<feature type="domain" description="Radical SAM core" evidence="6">
    <location>
        <begin position="24"/>
        <end position="245"/>
    </location>
</feature>
<keyword evidence="5" id="KW-0411">Iron-sulfur</keyword>
<gene>
    <name evidence="7" type="ORF">HKW67_02895</name>
</gene>
<keyword evidence="8" id="KW-1185">Reference proteome</keyword>
<dbReference type="CDD" id="cd21109">
    <property type="entry name" value="SPASM"/>
    <property type="match status" value="1"/>
</dbReference>
<dbReference type="Gene3D" id="3.20.20.70">
    <property type="entry name" value="Aldolase class I"/>
    <property type="match status" value="1"/>
</dbReference>
<dbReference type="PANTHER" id="PTHR11228">
    <property type="entry name" value="RADICAL SAM DOMAIN PROTEIN"/>
    <property type="match status" value="1"/>
</dbReference>
<dbReference type="CDD" id="cd01335">
    <property type="entry name" value="Radical_SAM"/>
    <property type="match status" value="1"/>
</dbReference>
<keyword evidence="2" id="KW-0949">S-adenosyl-L-methionine</keyword>
<sequence>MKQPALTDRVRRHLRLTRDAYLPVDGTTPPFLVLFINSICNLTCDHCFYWRELNQRDDLTLDEIKKLSAELGPIDNLNLSGGEPFIRKEFAEIVRTFVRNNGVRQVYVPTNGYFTDKTEAALRSVLEEKDLMLFACEISLDGMPEYHNKFRGNDKSFEKAMETYEMLAALQREDPRLRIHSISTATNQNMGEIWKLTEYLHERCPQMDHHNLAIIRGDRKDPKLLTPPIDRYRALSDHVRTVWRDRDEGRFGAIIEPMLQWAKTESVLQSRQVVPCKAGVLAGVVYANGDVSVCEMHEPLGNLRQSSFRELWNSPKARELRASISAKKCWCTTEVFMWPSIAFQPVPLVRSMVGGRVWEEPKEHPGYSADSFAVVPVAEVRVEPEGLARGRSSDADVDSDV</sequence>
<evidence type="ECO:0000256" key="5">
    <source>
        <dbReference type="ARBA" id="ARBA00023014"/>
    </source>
</evidence>
<dbReference type="SUPFAM" id="SSF102114">
    <property type="entry name" value="Radical SAM enzymes"/>
    <property type="match status" value="1"/>
</dbReference>
<dbReference type="InterPro" id="IPR050377">
    <property type="entry name" value="Radical_SAM_PqqE_MftC-like"/>
</dbReference>
<reference evidence="7 8" key="1">
    <citation type="submission" date="2020-05" db="EMBL/GenBank/DDBJ databases">
        <title>Complete genome sequence of Gemmatimonas greenlandica TET16.</title>
        <authorList>
            <person name="Zeng Y."/>
        </authorList>
    </citation>
    <scope>NUCLEOTIDE SEQUENCE [LARGE SCALE GENOMIC DNA]</scope>
    <source>
        <strain evidence="7 8">TET16</strain>
    </source>
</reference>
<dbReference type="EMBL" id="CP053085">
    <property type="protein sequence ID" value="QJR34539.1"/>
    <property type="molecule type" value="Genomic_DNA"/>
</dbReference>
<dbReference type="SFLD" id="SFLDG01386">
    <property type="entry name" value="main_SPASM_domain-containing"/>
    <property type="match status" value="1"/>
</dbReference>
<dbReference type="InterPro" id="IPR058240">
    <property type="entry name" value="rSAM_sf"/>
</dbReference>
<organism evidence="7 8">
    <name type="scientific">Gemmatimonas groenlandica</name>
    <dbReference type="NCBI Taxonomy" id="2732249"/>
    <lineage>
        <taxon>Bacteria</taxon>
        <taxon>Pseudomonadati</taxon>
        <taxon>Gemmatimonadota</taxon>
        <taxon>Gemmatimonadia</taxon>
        <taxon>Gemmatimonadales</taxon>
        <taxon>Gemmatimonadaceae</taxon>
        <taxon>Gemmatimonas</taxon>
    </lineage>
</organism>
<evidence type="ECO:0000313" key="7">
    <source>
        <dbReference type="EMBL" id="QJR34539.1"/>
    </source>
</evidence>
<evidence type="ECO:0000256" key="1">
    <source>
        <dbReference type="ARBA" id="ARBA00001966"/>
    </source>
</evidence>
<comment type="cofactor">
    <cofactor evidence="1">
        <name>[4Fe-4S] cluster</name>
        <dbReference type="ChEBI" id="CHEBI:49883"/>
    </cofactor>
</comment>
<evidence type="ECO:0000256" key="4">
    <source>
        <dbReference type="ARBA" id="ARBA00023004"/>
    </source>
</evidence>
<protein>
    <submittedName>
        <fullName evidence="7">Radical SAM protein</fullName>
    </submittedName>
</protein>
<evidence type="ECO:0000256" key="3">
    <source>
        <dbReference type="ARBA" id="ARBA00022723"/>
    </source>
</evidence>
<dbReference type="InterPro" id="IPR013785">
    <property type="entry name" value="Aldolase_TIM"/>
</dbReference>
<dbReference type="Proteomes" id="UP000500938">
    <property type="component" value="Chromosome"/>
</dbReference>
<keyword evidence="3" id="KW-0479">Metal-binding</keyword>
<proteinExistence type="predicted"/>
<dbReference type="GO" id="GO:0051536">
    <property type="term" value="F:iron-sulfur cluster binding"/>
    <property type="evidence" value="ECO:0007669"/>
    <property type="project" value="UniProtKB-KW"/>
</dbReference>
<dbReference type="Pfam" id="PF13186">
    <property type="entry name" value="SPASM"/>
    <property type="match status" value="1"/>
</dbReference>
<dbReference type="GO" id="GO:0046872">
    <property type="term" value="F:metal ion binding"/>
    <property type="evidence" value="ECO:0007669"/>
    <property type="project" value="UniProtKB-KW"/>
</dbReference>
<evidence type="ECO:0000259" key="6">
    <source>
        <dbReference type="PROSITE" id="PS51918"/>
    </source>
</evidence>
<dbReference type="SFLD" id="SFLDS00029">
    <property type="entry name" value="Radical_SAM"/>
    <property type="match status" value="1"/>
</dbReference>